<dbReference type="GeneID" id="41964898"/>
<reference evidence="2" key="3">
    <citation type="submission" date="2025-08" db="UniProtKB">
        <authorList>
            <consortium name="RefSeq"/>
        </authorList>
    </citation>
    <scope>IDENTIFICATION</scope>
    <source>
        <strain evidence="2">NI907</strain>
    </source>
</reference>
<keyword evidence="1" id="KW-1185">Reference proteome</keyword>
<evidence type="ECO:0000313" key="1">
    <source>
        <dbReference type="Proteomes" id="UP000515153"/>
    </source>
</evidence>
<dbReference type="AlphaFoldDB" id="A0A6P8ATI2"/>
<organism evidence="1 2">
    <name type="scientific">Pyricularia grisea</name>
    <name type="common">Crabgrass-specific blast fungus</name>
    <name type="synonym">Magnaporthe grisea</name>
    <dbReference type="NCBI Taxonomy" id="148305"/>
    <lineage>
        <taxon>Eukaryota</taxon>
        <taxon>Fungi</taxon>
        <taxon>Dikarya</taxon>
        <taxon>Ascomycota</taxon>
        <taxon>Pezizomycotina</taxon>
        <taxon>Sordariomycetes</taxon>
        <taxon>Sordariomycetidae</taxon>
        <taxon>Magnaporthales</taxon>
        <taxon>Pyriculariaceae</taxon>
        <taxon>Pyricularia</taxon>
    </lineage>
</organism>
<accession>A0A6P8ATI2</accession>
<protein>
    <submittedName>
        <fullName evidence="2">Uncharacterized protein</fullName>
    </submittedName>
</protein>
<gene>
    <name evidence="2" type="ORF">PgNI_10010</name>
</gene>
<dbReference type="KEGG" id="pgri:PgNI_10010"/>
<proteinExistence type="predicted"/>
<reference evidence="2" key="1">
    <citation type="journal article" date="2019" name="Mol. Biol. Evol.">
        <title>Blast fungal genomes show frequent chromosomal changes, gene gains and losses, and effector gene turnover.</title>
        <authorList>
            <person name="Gomez Luciano L.B."/>
            <person name="Jason Tsai I."/>
            <person name="Chuma I."/>
            <person name="Tosa Y."/>
            <person name="Chen Y.H."/>
            <person name="Li J.Y."/>
            <person name="Li M.Y."/>
            <person name="Jade Lu M.Y."/>
            <person name="Nakayashiki H."/>
            <person name="Li W.H."/>
        </authorList>
    </citation>
    <scope>NUCLEOTIDE SEQUENCE</scope>
    <source>
        <strain evidence="2">NI907</strain>
    </source>
</reference>
<name>A0A6P8ATI2_PYRGI</name>
<sequence>MYSALTALEGSGCLFEGPNTTTKLLIRAINNNTHKLFDRMDILACRTALKGPTFRSTTRPTELCQ</sequence>
<evidence type="ECO:0000313" key="2">
    <source>
        <dbReference type="RefSeq" id="XP_030978205.1"/>
    </source>
</evidence>
<dbReference type="Proteomes" id="UP000515153">
    <property type="component" value="Unplaced"/>
</dbReference>
<reference evidence="2" key="2">
    <citation type="submission" date="2019-10" db="EMBL/GenBank/DDBJ databases">
        <authorList>
            <consortium name="NCBI Genome Project"/>
        </authorList>
    </citation>
    <scope>NUCLEOTIDE SEQUENCE</scope>
    <source>
        <strain evidence="2">NI907</strain>
    </source>
</reference>
<dbReference type="RefSeq" id="XP_030978205.1">
    <property type="nucleotide sequence ID" value="XM_031129990.1"/>
</dbReference>